<accession>A0A225VP79</accession>
<keyword evidence="1" id="KW-0067">ATP-binding</keyword>
<proteinExistence type="predicted"/>
<organism evidence="1 2">
    <name type="scientific">Phytophthora megakarya</name>
    <dbReference type="NCBI Taxonomy" id="4795"/>
    <lineage>
        <taxon>Eukaryota</taxon>
        <taxon>Sar</taxon>
        <taxon>Stramenopiles</taxon>
        <taxon>Oomycota</taxon>
        <taxon>Peronosporomycetes</taxon>
        <taxon>Peronosporales</taxon>
        <taxon>Peronosporaceae</taxon>
        <taxon>Phytophthora</taxon>
    </lineage>
</organism>
<keyword evidence="1" id="KW-0347">Helicase</keyword>
<keyword evidence="1" id="KW-0547">Nucleotide-binding</keyword>
<dbReference type="Proteomes" id="UP000198211">
    <property type="component" value="Unassembled WGS sequence"/>
</dbReference>
<sequence>MGNVKTKDVLKTQKKIGRLTRTRRLCVRLGHALANHNDFNKSRVSGPDVEDDRHVLPPLEQCDKCRAWKWPVRSEWFRLEHLSEKDVREDRSVQGGRGIYTYRMQGKFAHYLGPSIPPIRQIYVVDEDMRKRAERRTGIFSGLDQEIPMTLDMMLVECNPYVGQFISQGEKIRKDIAVGKETVNLTLHLHADKRRP</sequence>
<keyword evidence="2" id="KW-1185">Reference proteome</keyword>
<dbReference type="GO" id="GO:0004386">
    <property type="term" value="F:helicase activity"/>
    <property type="evidence" value="ECO:0007669"/>
    <property type="project" value="UniProtKB-KW"/>
</dbReference>
<gene>
    <name evidence="1" type="ORF">PHMEG_00020773</name>
</gene>
<evidence type="ECO:0000313" key="1">
    <source>
        <dbReference type="EMBL" id="OWZ06914.1"/>
    </source>
</evidence>
<protein>
    <submittedName>
        <fullName evidence="1">Helitron helicase</fullName>
    </submittedName>
</protein>
<dbReference type="OrthoDB" id="129887at2759"/>
<dbReference type="AlphaFoldDB" id="A0A225VP79"/>
<evidence type="ECO:0000313" key="2">
    <source>
        <dbReference type="Proteomes" id="UP000198211"/>
    </source>
</evidence>
<keyword evidence="1" id="KW-0378">Hydrolase</keyword>
<name>A0A225VP79_9STRA</name>
<reference evidence="2" key="1">
    <citation type="submission" date="2017-03" db="EMBL/GenBank/DDBJ databases">
        <title>Phytopthora megakarya and P. palmivora, two closely related causual agents of cacao black pod achieved similar genome size and gene model numbers by different mechanisms.</title>
        <authorList>
            <person name="Ali S."/>
            <person name="Shao J."/>
            <person name="Larry D.J."/>
            <person name="Kronmiller B."/>
            <person name="Shen D."/>
            <person name="Strem M.D."/>
            <person name="Melnick R.L."/>
            <person name="Guiltinan M.J."/>
            <person name="Tyler B.M."/>
            <person name="Meinhardt L.W."/>
            <person name="Bailey B.A."/>
        </authorList>
    </citation>
    <scope>NUCLEOTIDE SEQUENCE [LARGE SCALE GENOMIC DNA]</scope>
    <source>
        <strain evidence="2">zdho120</strain>
    </source>
</reference>
<comment type="caution">
    <text evidence="1">The sequence shown here is derived from an EMBL/GenBank/DDBJ whole genome shotgun (WGS) entry which is preliminary data.</text>
</comment>
<dbReference type="EMBL" id="NBNE01003766">
    <property type="protein sequence ID" value="OWZ06914.1"/>
    <property type="molecule type" value="Genomic_DNA"/>
</dbReference>